<reference evidence="2 3" key="1">
    <citation type="journal article" date="2018" name="Mol. Biol. Evol.">
        <title>Broad Genomic Sampling Reveals a Smut Pathogenic Ancestry of the Fungal Clade Ustilaginomycotina.</title>
        <authorList>
            <person name="Kijpornyongpan T."/>
            <person name="Mondo S.J."/>
            <person name="Barry K."/>
            <person name="Sandor L."/>
            <person name="Lee J."/>
            <person name="Lipzen A."/>
            <person name="Pangilinan J."/>
            <person name="LaButti K."/>
            <person name="Hainaut M."/>
            <person name="Henrissat B."/>
            <person name="Grigoriev I.V."/>
            <person name="Spatafora J.W."/>
            <person name="Aime M.C."/>
        </authorList>
    </citation>
    <scope>NUCLEOTIDE SEQUENCE [LARGE SCALE GENOMIC DNA]</scope>
    <source>
        <strain evidence="2 3">MCA 3645</strain>
    </source>
</reference>
<name>A0A317XR09_9BASI</name>
<feature type="compositionally biased region" description="Polar residues" evidence="1">
    <location>
        <begin position="174"/>
        <end position="192"/>
    </location>
</feature>
<feature type="compositionally biased region" description="Polar residues" evidence="1">
    <location>
        <begin position="547"/>
        <end position="569"/>
    </location>
</feature>
<evidence type="ECO:0000313" key="2">
    <source>
        <dbReference type="EMBL" id="PWZ00746.1"/>
    </source>
</evidence>
<evidence type="ECO:0000313" key="3">
    <source>
        <dbReference type="Proteomes" id="UP000246740"/>
    </source>
</evidence>
<proteinExistence type="predicted"/>
<organism evidence="2 3">
    <name type="scientific">Testicularia cyperi</name>
    <dbReference type="NCBI Taxonomy" id="1882483"/>
    <lineage>
        <taxon>Eukaryota</taxon>
        <taxon>Fungi</taxon>
        <taxon>Dikarya</taxon>
        <taxon>Basidiomycota</taxon>
        <taxon>Ustilaginomycotina</taxon>
        <taxon>Ustilaginomycetes</taxon>
        <taxon>Ustilaginales</taxon>
        <taxon>Anthracoideaceae</taxon>
        <taxon>Testicularia</taxon>
    </lineage>
</organism>
<feature type="compositionally biased region" description="Low complexity" evidence="1">
    <location>
        <begin position="421"/>
        <end position="438"/>
    </location>
</feature>
<feature type="compositionally biased region" description="Acidic residues" evidence="1">
    <location>
        <begin position="618"/>
        <end position="627"/>
    </location>
</feature>
<dbReference type="Proteomes" id="UP000246740">
    <property type="component" value="Unassembled WGS sequence"/>
</dbReference>
<feature type="compositionally biased region" description="Polar residues" evidence="1">
    <location>
        <begin position="635"/>
        <end position="644"/>
    </location>
</feature>
<sequence>MGVSSTARLPTLGAQSIPQLFTHLQVSSNAKVVSRWSITIRSFRAVPVPTNAWPSSSYNEDAGASSSSSLNAGSSSNSAAAPSSSSGPPPLTKPRTMWQVWLSDYPGVVFIIVEDAGQASRAKVWKDWEIRKKKWRTEKRLEIKKRKEREAEAASAASDSKANEEQTIPDANGQAGTSTALQAGAATASSDENGLEKSIGQGAYASTNLMDVDAASAPHQLGQSDRDLAGVATATGTGDGSEEPVPVAGPKPELRMPAHTRYSVAAVTSSMSAMLTSLNLPPPHGAPVGTAGPGAWVPRGAAVSIEGLVLEISSQNMGGLGGVMGAASHIDDNGQSNVDWRVRVGSVVGGGGRSAGAVVEAEFLPISGGLLPTSPYVQNFLQSLFPPNLVTIPTVPPVGPGAFGSIPGMMGMPMNGVGQPNMQSQPQQFPHQQQQHQHGSNGIPGMLQPQRVNGASGMQSAALGTSANLTPANYVIGSSAKLPGNTPNSSFNIPVISDQLWEEVVPRSGDQWRQLILSRCQQLKQARLAKSRKEAVKTILAEDEKNGTSSTSAFGWQTFGESSQSNGATGATDRSKTEDEDDLSSGDELEANEGALGGTDASAAGGAMAGTTVTMQQLDDDDDDDDDRPLGASMFASSNANLKTQPNAQPASAPASALPPRDETVQLTFQGLRCDSTDGAEANGGWSGIERGRRIAFHYVQMLRAEGII</sequence>
<dbReference type="STRING" id="1882483.A0A317XR09"/>
<evidence type="ECO:0000256" key="1">
    <source>
        <dbReference type="SAM" id="MobiDB-lite"/>
    </source>
</evidence>
<gene>
    <name evidence="2" type="ORF">BCV70DRAFT_200007</name>
</gene>
<dbReference type="InParanoid" id="A0A317XR09"/>
<feature type="compositionally biased region" description="Low complexity" evidence="1">
    <location>
        <begin position="645"/>
        <end position="659"/>
    </location>
</feature>
<feature type="compositionally biased region" description="Acidic residues" evidence="1">
    <location>
        <begin position="578"/>
        <end position="591"/>
    </location>
</feature>
<keyword evidence="3" id="KW-1185">Reference proteome</keyword>
<dbReference type="AlphaFoldDB" id="A0A317XR09"/>
<feature type="region of interest" description="Disordered" evidence="1">
    <location>
        <begin position="53"/>
        <end position="92"/>
    </location>
</feature>
<feature type="region of interest" description="Disordered" evidence="1">
    <location>
        <begin position="544"/>
        <end position="660"/>
    </location>
</feature>
<protein>
    <submittedName>
        <fullName evidence="2">Uncharacterized protein</fullName>
    </submittedName>
</protein>
<feature type="region of interest" description="Disordered" evidence="1">
    <location>
        <begin position="145"/>
        <end position="195"/>
    </location>
</feature>
<dbReference type="OrthoDB" id="2536675at2759"/>
<accession>A0A317XR09</accession>
<feature type="compositionally biased region" description="Low complexity" evidence="1">
    <location>
        <begin position="598"/>
        <end position="614"/>
    </location>
</feature>
<dbReference type="EMBL" id="KZ819192">
    <property type="protein sequence ID" value="PWZ00746.1"/>
    <property type="molecule type" value="Genomic_DNA"/>
</dbReference>
<feature type="region of interest" description="Disordered" evidence="1">
    <location>
        <begin position="231"/>
        <end position="254"/>
    </location>
</feature>
<feature type="region of interest" description="Disordered" evidence="1">
    <location>
        <begin position="421"/>
        <end position="441"/>
    </location>
</feature>
<feature type="compositionally biased region" description="Low complexity" evidence="1">
    <location>
        <begin position="55"/>
        <end position="86"/>
    </location>
</feature>